<dbReference type="PANTHER" id="PTHR40252">
    <property type="entry name" value="BLR0328 PROTEIN"/>
    <property type="match status" value="1"/>
</dbReference>
<accession>E1YHZ8</accession>
<sequence length="407" mass="44438">MKAGIGYCNEKDSFVSGEIIARQAISEGGLSSPDFALAFCHGQMDHNEFYKGMRKILGADVQIIGGSAIGIITNNYLSYKGYPSGAVVVESGGIGYHVASENGLDKDEKETGKRFAAKFPQKTQEKLLFMLYDSIKKPGDGNAPPLLNSSSPLIEGIEEVLSLGIPIIGAGVLGDYDMNPTNQFCGFHVGTQSVAGIMLSGDFEPYYRIMHGCTPLDGIYHRITKTDGPIIYELDDKPIVKMIDDIYGHQNWRDQKPVSLLTIGVNHGDRFKEPEETDYVNRLILGALPDGEGVCLFEPDLKKGTEIQFMLRDSETMIASAKNNSGQLIEQIIEDGKKPFLGIYIDCAGRAADYLNISTEEACEVQKTLNQYDIPLLGFYSGVEIAPLLNKSRGLDWTGVLLVIAGN</sequence>
<feature type="domain" description="FIST C-domain" evidence="2">
    <location>
        <begin position="239"/>
        <end position="388"/>
    </location>
</feature>
<evidence type="ECO:0000313" key="3">
    <source>
        <dbReference type="EMBL" id="CBX30267.1"/>
    </source>
</evidence>
<dbReference type="InterPro" id="IPR019494">
    <property type="entry name" value="FIST_C"/>
</dbReference>
<dbReference type="SMART" id="SM00897">
    <property type="entry name" value="FIST"/>
    <property type="match status" value="1"/>
</dbReference>
<dbReference type="EMBL" id="FR695874">
    <property type="protein sequence ID" value="CBX30267.1"/>
    <property type="molecule type" value="Genomic_DNA"/>
</dbReference>
<name>E1YHZ8_9BACT</name>
<protein>
    <recommendedName>
        <fullName evidence="4">FIST C-domain domain-containing protein</fullName>
    </recommendedName>
</protein>
<dbReference type="Pfam" id="PF10442">
    <property type="entry name" value="FIST_C"/>
    <property type="match status" value="1"/>
</dbReference>
<evidence type="ECO:0008006" key="4">
    <source>
        <dbReference type="Google" id="ProtNLM"/>
    </source>
</evidence>
<dbReference type="PANTHER" id="PTHR40252:SF2">
    <property type="entry name" value="BLR0328 PROTEIN"/>
    <property type="match status" value="1"/>
</dbReference>
<dbReference type="SMART" id="SM01204">
    <property type="entry name" value="FIST_C"/>
    <property type="match status" value="1"/>
</dbReference>
<reference evidence="3" key="1">
    <citation type="journal article" date="2011" name="Environ. Microbiol.">
        <title>Genomic insights into the metabolic potential of the polycyclic aromatic hydrocarbon degrading sulfate-reducing Deltaproteobacterium N47.</title>
        <authorList>
            <person name="Bergmann F."/>
            <person name="Selesi D."/>
            <person name="Weinmaier T."/>
            <person name="Tischler P."/>
            <person name="Rattei T."/>
            <person name="Meckenstock R.U."/>
        </authorList>
    </citation>
    <scope>NUCLEOTIDE SEQUENCE</scope>
</reference>
<dbReference type="Pfam" id="PF08495">
    <property type="entry name" value="FIST"/>
    <property type="match status" value="1"/>
</dbReference>
<dbReference type="AlphaFoldDB" id="E1YHZ8"/>
<gene>
    <name evidence="3" type="ORF">N47_D30760</name>
</gene>
<proteinExistence type="predicted"/>
<feature type="domain" description="FIST" evidence="1">
    <location>
        <begin position="32"/>
        <end position="238"/>
    </location>
</feature>
<dbReference type="InterPro" id="IPR013702">
    <property type="entry name" value="FIST_domain_N"/>
</dbReference>
<evidence type="ECO:0000259" key="2">
    <source>
        <dbReference type="SMART" id="SM01204"/>
    </source>
</evidence>
<organism evidence="3">
    <name type="scientific">uncultured Desulfobacterium sp</name>
    <dbReference type="NCBI Taxonomy" id="201089"/>
    <lineage>
        <taxon>Bacteria</taxon>
        <taxon>Pseudomonadati</taxon>
        <taxon>Thermodesulfobacteriota</taxon>
        <taxon>Desulfobacteria</taxon>
        <taxon>Desulfobacterales</taxon>
        <taxon>Desulfobacteriaceae</taxon>
        <taxon>Desulfobacterium</taxon>
        <taxon>environmental samples</taxon>
    </lineage>
</organism>
<evidence type="ECO:0000259" key="1">
    <source>
        <dbReference type="SMART" id="SM00897"/>
    </source>
</evidence>